<dbReference type="PROSITE" id="PS50181">
    <property type="entry name" value="FBOX"/>
    <property type="match status" value="1"/>
</dbReference>
<dbReference type="InterPro" id="IPR032675">
    <property type="entry name" value="LRR_dom_sf"/>
</dbReference>
<organism evidence="2 3">
    <name type="scientific">Coffea canephora</name>
    <name type="common">Robusta coffee</name>
    <dbReference type="NCBI Taxonomy" id="49390"/>
    <lineage>
        <taxon>Eukaryota</taxon>
        <taxon>Viridiplantae</taxon>
        <taxon>Streptophyta</taxon>
        <taxon>Embryophyta</taxon>
        <taxon>Tracheophyta</taxon>
        <taxon>Spermatophyta</taxon>
        <taxon>Magnoliopsida</taxon>
        <taxon>eudicotyledons</taxon>
        <taxon>Gunneridae</taxon>
        <taxon>Pentapetalae</taxon>
        <taxon>asterids</taxon>
        <taxon>lamiids</taxon>
        <taxon>Gentianales</taxon>
        <taxon>Rubiaceae</taxon>
        <taxon>Ixoroideae</taxon>
        <taxon>Gardenieae complex</taxon>
        <taxon>Bertiereae - Coffeeae clade</taxon>
        <taxon>Coffeeae</taxon>
        <taxon>Coffea</taxon>
    </lineage>
</organism>
<name>A0A068UAW9_COFCA</name>
<protein>
    <recommendedName>
        <fullName evidence="1">F-box domain-containing protein</fullName>
    </recommendedName>
</protein>
<reference evidence="3" key="1">
    <citation type="journal article" date="2014" name="Science">
        <title>The coffee genome provides insight into the convergent evolution of caffeine biosynthesis.</title>
        <authorList>
            <person name="Denoeud F."/>
            <person name="Carretero-Paulet L."/>
            <person name="Dereeper A."/>
            <person name="Droc G."/>
            <person name="Guyot R."/>
            <person name="Pietrella M."/>
            <person name="Zheng C."/>
            <person name="Alberti A."/>
            <person name="Anthony F."/>
            <person name="Aprea G."/>
            <person name="Aury J.M."/>
            <person name="Bento P."/>
            <person name="Bernard M."/>
            <person name="Bocs S."/>
            <person name="Campa C."/>
            <person name="Cenci A."/>
            <person name="Combes M.C."/>
            <person name="Crouzillat D."/>
            <person name="Da Silva C."/>
            <person name="Daddiego L."/>
            <person name="De Bellis F."/>
            <person name="Dussert S."/>
            <person name="Garsmeur O."/>
            <person name="Gayraud T."/>
            <person name="Guignon V."/>
            <person name="Jahn K."/>
            <person name="Jamilloux V."/>
            <person name="Joet T."/>
            <person name="Labadie K."/>
            <person name="Lan T."/>
            <person name="Leclercq J."/>
            <person name="Lepelley M."/>
            <person name="Leroy T."/>
            <person name="Li L.T."/>
            <person name="Librado P."/>
            <person name="Lopez L."/>
            <person name="Munoz A."/>
            <person name="Noel B."/>
            <person name="Pallavicini A."/>
            <person name="Perrotta G."/>
            <person name="Poncet V."/>
            <person name="Pot D."/>
            <person name="Priyono X."/>
            <person name="Rigoreau M."/>
            <person name="Rouard M."/>
            <person name="Rozas J."/>
            <person name="Tranchant-Dubreuil C."/>
            <person name="VanBuren R."/>
            <person name="Zhang Q."/>
            <person name="Andrade A.C."/>
            <person name="Argout X."/>
            <person name="Bertrand B."/>
            <person name="de Kochko A."/>
            <person name="Graziosi G."/>
            <person name="Henry R.J."/>
            <person name="Jayarama X."/>
            <person name="Ming R."/>
            <person name="Nagai C."/>
            <person name="Rounsley S."/>
            <person name="Sankoff D."/>
            <person name="Giuliano G."/>
            <person name="Albert V.A."/>
            <person name="Wincker P."/>
            <person name="Lashermes P."/>
        </authorList>
    </citation>
    <scope>NUCLEOTIDE SEQUENCE [LARGE SCALE GENOMIC DNA]</scope>
    <source>
        <strain evidence="3">cv. DH200-94</strain>
    </source>
</reference>
<proteinExistence type="predicted"/>
<evidence type="ECO:0000313" key="3">
    <source>
        <dbReference type="Proteomes" id="UP000295252"/>
    </source>
</evidence>
<dbReference type="SUPFAM" id="SSF81383">
    <property type="entry name" value="F-box domain"/>
    <property type="match status" value="1"/>
</dbReference>
<accession>A0A068UAW9</accession>
<dbReference type="SUPFAM" id="SSF52047">
    <property type="entry name" value="RNI-like"/>
    <property type="match status" value="2"/>
</dbReference>
<feature type="domain" description="F-box" evidence="1">
    <location>
        <begin position="63"/>
        <end position="115"/>
    </location>
</feature>
<dbReference type="InterPro" id="IPR036047">
    <property type="entry name" value="F-box-like_dom_sf"/>
</dbReference>
<dbReference type="GO" id="GO:0031146">
    <property type="term" value="P:SCF-dependent proteasomal ubiquitin-dependent protein catabolic process"/>
    <property type="evidence" value="ECO:0007669"/>
    <property type="project" value="TreeGrafter"/>
</dbReference>
<dbReference type="OrthoDB" id="550575at2759"/>
<dbReference type="FunCoup" id="A0A068UAW9">
    <property type="interactions" value="347"/>
</dbReference>
<sequence length="491" mass="54985">MSCSPEKPNGNSPLKLWIKNKKVLNNVLFTMRLQTLTKQPQTPSLMTPRPHKTEGFTFPELVSDKTSLLPDEILLQILSKLPDSQRNSNSLVSKRWLNLQGRLVKSVKLLDWNFLVSSRLFVRFPNLVHVDLVEGSLTSARNSGILCTHKVASFYVDTDTEPKGSLACERFLLHADEIDLGLRNLANGCPNLRRLVVLNASEMGLLSVAEECPTLQELELHRCSDQVLRGIAAFQNLQILRLIADIDGFYSSVVSDVGLTILAQGCKRLVKLELNGCQGSYDGIRAIGQCCQMLEELTFCDHKMEDGWLAALSYCENLKTLRFLSCKTIDLNPGPHEHLGSCPTLERLHFEKCQLRDKQSVRALFVVCQGVKDIIFKNCWGLNNDIFSITTDLRSVKLLSLEGCPVLTTAGLELVVISWMEIQSLRVISCNKIKDTEISPVLSYLFSTLKDLQWRPDTKSLLSANLVGSRMGKRGAKFFKKTCDWKALTGA</sequence>
<dbReference type="InterPro" id="IPR001810">
    <property type="entry name" value="F-box_dom"/>
</dbReference>
<dbReference type="FunFam" id="3.80.10.10:FF:001445">
    <property type="entry name" value="F-box protein At5g51380"/>
    <property type="match status" value="1"/>
</dbReference>
<dbReference type="OMA" id="FSDHRMD"/>
<dbReference type="AlphaFoldDB" id="A0A068UAW9"/>
<gene>
    <name evidence="2" type="ORF">GSCOC_T00020349001</name>
</gene>
<dbReference type="Proteomes" id="UP000295252">
    <property type="component" value="Chromosome IV"/>
</dbReference>
<evidence type="ECO:0000259" key="1">
    <source>
        <dbReference type="PROSITE" id="PS50181"/>
    </source>
</evidence>
<dbReference type="InParanoid" id="A0A068UAW9"/>
<dbReference type="EMBL" id="HG739099">
    <property type="protein sequence ID" value="CDP05344.1"/>
    <property type="molecule type" value="Genomic_DNA"/>
</dbReference>
<dbReference type="Gramene" id="CDP05344">
    <property type="protein sequence ID" value="CDP05344"/>
    <property type="gene ID" value="GSCOC_T00020349001"/>
</dbReference>
<dbReference type="PANTHER" id="PTHR13318">
    <property type="entry name" value="PARTNER OF PAIRED, ISOFORM B-RELATED"/>
    <property type="match status" value="1"/>
</dbReference>
<dbReference type="STRING" id="49390.A0A068UAW9"/>
<dbReference type="CDD" id="cd22159">
    <property type="entry name" value="F-box_AtTIR1-like"/>
    <property type="match status" value="1"/>
</dbReference>
<dbReference type="GO" id="GO:0019005">
    <property type="term" value="C:SCF ubiquitin ligase complex"/>
    <property type="evidence" value="ECO:0007669"/>
    <property type="project" value="TreeGrafter"/>
</dbReference>
<dbReference type="PANTHER" id="PTHR13318:SF124">
    <property type="entry name" value="F-BOX DOMAIN-CONTAINING PROTEIN"/>
    <property type="match status" value="1"/>
</dbReference>
<dbReference type="PhylomeDB" id="A0A068UAW9"/>
<dbReference type="Pfam" id="PF12937">
    <property type="entry name" value="F-box-like"/>
    <property type="match status" value="1"/>
</dbReference>
<evidence type="ECO:0000313" key="2">
    <source>
        <dbReference type="EMBL" id="CDP05344.1"/>
    </source>
</evidence>
<dbReference type="Gene3D" id="3.80.10.10">
    <property type="entry name" value="Ribonuclease Inhibitor"/>
    <property type="match status" value="3"/>
</dbReference>
<keyword evidence="3" id="KW-1185">Reference proteome</keyword>
<dbReference type="Gene3D" id="1.20.1280.50">
    <property type="match status" value="1"/>
</dbReference>